<gene>
    <name evidence="2" type="ORF">J0X19_02445</name>
</gene>
<organism evidence="2 3">
    <name type="scientific">Hymenobacter telluris</name>
    <dbReference type="NCBI Taxonomy" id="2816474"/>
    <lineage>
        <taxon>Bacteria</taxon>
        <taxon>Pseudomonadati</taxon>
        <taxon>Bacteroidota</taxon>
        <taxon>Cytophagia</taxon>
        <taxon>Cytophagales</taxon>
        <taxon>Hymenobacteraceae</taxon>
        <taxon>Hymenobacter</taxon>
    </lineage>
</organism>
<dbReference type="AlphaFoldDB" id="A0A939ET58"/>
<sequence>MVDSRFPLVSVVVGFLNEERFLAETIESVLHQTYPHWELLLVDDGSTDQSTAIAKHYAARSEGRIIYCEHEGHRNRGVTASRNYGVQLAKGELICILDADDVWLPTKLAEQVALFQQYPGIGMVAEASEYWYSWEDATKEDTVVLVGAPGGRAYQPTELLYLLYPLVPTPAPCPSGLMLTKQAILNAGGFEESFTKKYQLYEDQAFLCKIYLAERVYISAACNNRYRQRDGSCVQSVNEAGQYHEARRFFLNWFEAYLRERNIADSKLTKLLAKSIMLNKVSGLYAKGKLSLKKVLNK</sequence>
<dbReference type="SUPFAM" id="SSF53448">
    <property type="entry name" value="Nucleotide-diphospho-sugar transferases"/>
    <property type="match status" value="1"/>
</dbReference>
<dbReference type="GO" id="GO:0016758">
    <property type="term" value="F:hexosyltransferase activity"/>
    <property type="evidence" value="ECO:0007669"/>
    <property type="project" value="UniProtKB-ARBA"/>
</dbReference>
<reference evidence="2" key="1">
    <citation type="submission" date="2021-03" db="EMBL/GenBank/DDBJ databases">
        <authorList>
            <person name="Kim M.K."/>
        </authorList>
    </citation>
    <scope>NUCLEOTIDE SEQUENCE</scope>
    <source>
        <strain evidence="2">BT186</strain>
    </source>
</reference>
<dbReference type="InterPro" id="IPR029044">
    <property type="entry name" value="Nucleotide-diphossugar_trans"/>
</dbReference>
<evidence type="ECO:0000313" key="3">
    <source>
        <dbReference type="Proteomes" id="UP000664144"/>
    </source>
</evidence>
<name>A0A939ET58_9BACT</name>
<dbReference type="RefSeq" id="WP_206980550.1">
    <property type="nucleotide sequence ID" value="NZ_JAFLQZ010000002.1"/>
</dbReference>
<dbReference type="EMBL" id="JAFLQZ010000002">
    <property type="protein sequence ID" value="MBO0356792.1"/>
    <property type="molecule type" value="Genomic_DNA"/>
</dbReference>
<comment type="caution">
    <text evidence="2">The sequence shown here is derived from an EMBL/GenBank/DDBJ whole genome shotgun (WGS) entry which is preliminary data.</text>
</comment>
<proteinExistence type="predicted"/>
<dbReference type="CDD" id="cd00761">
    <property type="entry name" value="Glyco_tranf_GTA_type"/>
    <property type="match status" value="1"/>
</dbReference>
<protein>
    <submittedName>
        <fullName evidence="2">Glycosyltransferase</fullName>
    </submittedName>
</protein>
<dbReference type="PANTHER" id="PTHR22916">
    <property type="entry name" value="GLYCOSYLTRANSFERASE"/>
    <property type="match status" value="1"/>
</dbReference>
<dbReference type="Gene3D" id="3.90.550.10">
    <property type="entry name" value="Spore Coat Polysaccharide Biosynthesis Protein SpsA, Chain A"/>
    <property type="match status" value="1"/>
</dbReference>
<evidence type="ECO:0000259" key="1">
    <source>
        <dbReference type="Pfam" id="PF00535"/>
    </source>
</evidence>
<dbReference type="Pfam" id="PF00535">
    <property type="entry name" value="Glycos_transf_2"/>
    <property type="match status" value="1"/>
</dbReference>
<feature type="domain" description="Glycosyltransferase 2-like" evidence="1">
    <location>
        <begin position="10"/>
        <end position="120"/>
    </location>
</feature>
<dbReference type="Proteomes" id="UP000664144">
    <property type="component" value="Unassembled WGS sequence"/>
</dbReference>
<dbReference type="InterPro" id="IPR001173">
    <property type="entry name" value="Glyco_trans_2-like"/>
</dbReference>
<keyword evidence="3" id="KW-1185">Reference proteome</keyword>
<evidence type="ECO:0000313" key="2">
    <source>
        <dbReference type="EMBL" id="MBO0356792.1"/>
    </source>
</evidence>
<accession>A0A939ET58</accession>